<accession>A0A3S9T2X6</accession>
<dbReference type="PIRSF" id="PIRSF005353">
    <property type="entry name" value="PbuG"/>
    <property type="match status" value="1"/>
</dbReference>
<dbReference type="Pfam" id="PF00860">
    <property type="entry name" value="Xan_ur_permease"/>
    <property type="match status" value="1"/>
</dbReference>
<evidence type="ECO:0000256" key="3">
    <source>
        <dbReference type="ARBA" id="ARBA00022448"/>
    </source>
</evidence>
<feature type="transmembrane region" description="Helical" evidence="9">
    <location>
        <begin position="378"/>
        <end position="405"/>
    </location>
</feature>
<proteinExistence type="inferred from homology"/>
<dbReference type="OrthoDB" id="9808458at2"/>
<dbReference type="Proteomes" id="UP000267250">
    <property type="component" value="Chromosome"/>
</dbReference>
<evidence type="ECO:0000256" key="1">
    <source>
        <dbReference type="ARBA" id="ARBA00004651"/>
    </source>
</evidence>
<dbReference type="PANTHER" id="PTHR43337">
    <property type="entry name" value="XANTHINE/URACIL PERMEASE C887.17-RELATED"/>
    <property type="match status" value="1"/>
</dbReference>
<feature type="transmembrane region" description="Helical" evidence="9">
    <location>
        <begin position="237"/>
        <end position="256"/>
    </location>
</feature>
<feature type="transmembrane region" description="Helical" evidence="9">
    <location>
        <begin position="417"/>
        <end position="434"/>
    </location>
</feature>
<dbReference type="InterPro" id="IPR045018">
    <property type="entry name" value="Azg-like"/>
</dbReference>
<dbReference type="AlphaFoldDB" id="A0A3S9T2X6"/>
<evidence type="ECO:0000256" key="7">
    <source>
        <dbReference type="ARBA" id="ARBA00023136"/>
    </source>
</evidence>
<name>A0A3S9T2X6_9FIRM</name>
<feature type="transmembrane region" description="Helical" evidence="9">
    <location>
        <begin position="48"/>
        <end position="67"/>
    </location>
</feature>
<dbReference type="InterPro" id="IPR026033">
    <property type="entry name" value="Azg-like_bact_archaea"/>
</dbReference>
<dbReference type="InterPro" id="IPR006043">
    <property type="entry name" value="NCS2"/>
</dbReference>
<feature type="transmembrane region" description="Helical" evidence="9">
    <location>
        <begin position="194"/>
        <end position="217"/>
    </location>
</feature>
<feature type="transmembrane region" description="Helical" evidence="9">
    <location>
        <begin position="74"/>
        <end position="92"/>
    </location>
</feature>
<comment type="subcellular location">
    <subcellularLocation>
        <location evidence="1 8">Cell membrane</location>
        <topology evidence="1 8">Multi-pass membrane protein</topology>
    </subcellularLocation>
</comment>
<evidence type="ECO:0000256" key="6">
    <source>
        <dbReference type="ARBA" id="ARBA00022989"/>
    </source>
</evidence>
<keyword evidence="11" id="KW-1185">Reference proteome</keyword>
<evidence type="ECO:0000256" key="9">
    <source>
        <dbReference type="SAM" id="Phobius"/>
    </source>
</evidence>
<keyword evidence="4 8" id="KW-1003">Cell membrane</keyword>
<evidence type="ECO:0000256" key="2">
    <source>
        <dbReference type="ARBA" id="ARBA00005697"/>
    </source>
</evidence>
<dbReference type="EMBL" id="CP016379">
    <property type="protein sequence ID" value="AZR74885.1"/>
    <property type="molecule type" value="Genomic_DNA"/>
</dbReference>
<dbReference type="GO" id="GO:0005345">
    <property type="term" value="F:purine nucleobase transmembrane transporter activity"/>
    <property type="evidence" value="ECO:0007669"/>
    <property type="project" value="TreeGrafter"/>
</dbReference>
<feature type="transmembrane region" description="Helical" evidence="9">
    <location>
        <begin position="130"/>
        <end position="154"/>
    </location>
</feature>
<evidence type="ECO:0000313" key="11">
    <source>
        <dbReference type="Proteomes" id="UP000267250"/>
    </source>
</evidence>
<dbReference type="KEGG" id="aft:BBF96_09465"/>
<gene>
    <name evidence="10" type="ORF">BBF96_09465</name>
</gene>
<organism evidence="10 11">
    <name type="scientific">Anoxybacter fermentans</name>
    <dbReference type="NCBI Taxonomy" id="1323375"/>
    <lineage>
        <taxon>Bacteria</taxon>
        <taxon>Bacillati</taxon>
        <taxon>Bacillota</taxon>
        <taxon>Clostridia</taxon>
        <taxon>Halanaerobiales</taxon>
        <taxon>Anoxybacter</taxon>
    </lineage>
</organism>
<evidence type="ECO:0000256" key="4">
    <source>
        <dbReference type="ARBA" id="ARBA00022475"/>
    </source>
</evidence>
<feature type="transmembrane region" description="Helical" evidence="9">
    <location>
        <begin position="166"/>
        <end position="187"/>
    </location>
</feature>
<evidence type="ECO:0000256" key="5">
    <source>
        <dbReference type="ARBA" id="ARBA00022692"/>
    </source>
</evidence>
<keyword evidence="7 8" id="KW-0472">Membrane</keyword>
<comment type="similarity">
    <text evidence="2 8">Belongs to the nucleobase:cation symporter-2 (NCS2) (TC 2.A.40) family. Azg-like subfamily.</text>
</comment>
<keyword evidence="5 8" id="KW-0812">Transmembrane</keyword>
<dbReference type="PANTHER" id="PTHR43337:SF1">
    <property type="entry name" value="XANTHINE_URACIL PERMEASE C887.17-RELATED"/>
    <property type="match status" value="1"/>
</dbReference>
<feature type="transmembrane region" description="Helical" evidence="9">
    <location>
        <begin position="20"/>
        <end position="42"/>
    </location>
</feature>
<evidence type="ECO:0000256" key="8">
    <source>
        <dbReference type="PIRNR" id="PIRNR005353"/>
    </source>
</evidence>
<reference evidence="10 11" key="1">
    <citation type="submission" date="2016-07" db="EMBL/GenBank/DDBJ databases">
        <title>Genome and transcriptome analysis of iron-reducing fermentative bacteria Anoxybacter fermentans.</title>
        <authorList>
            <person name="Zeng X."/>
            <person name="Shao Z."/>
        </authorList>
    </citation>
    <scope>NUCLEOTIDE SEQUENCE [LARGE SCALE GENOMIC DNA]</scope>
    <source>
        <strain evidence="10 11">DY22613</strain>
    </source>
</reference>
<dbReference type="GO" id="GO:0005886">
    <property type="term" value="C:plasma membrane"/>
    <property type="evidence" value="ECO:0007669"/>
    <property type="project" value="UniProtKB-SubCell"/>
</dbReference>
<keyword evidence="6 8" id="KW-1133">Transmembrane helix</keyword>
<keyword evidence="3 8" id="KW-0813">Transport</keyword>
<protein>
    <submittedName>
        <fullName evidence="10">Guanine permease</fullName>
    </submittedName>
</protein>
<feature type="transmembrane region" description="Helical" evidence="9">
    <location>
        <begin position="322"/>
        <end position="339"/>
    </location>
</feature>
<feature type="transmembrane region" description="Helical" evidence="9">
    <location>
        <begin position="98"/>
        <end position="118"/>
    </location>
</feature>
<sequence length="435" mass="46215">MERQFKLTQNGTNVKTEFIAGLTTFLTMAYIIFVNPSILSATGMDAGAVYYATIFGAILGTLCMAFFANYPFALAPGMGLNAFFAFTVVLGMGVSWKIALGLVFIEGIIFIILSVVPIREMIVNCIPMSLKAAIAAGIGLFIAFIGLQSANIVVKNDAVLVQLGDIMSGPALIALIGLIVIGILHAYRVKGALLWGILIATVLGWVNGVTPALKGIIEWPSFTNWAPVFFKLDIAGAWNGIFSGGLLTVLIAFLFVDMFDTAGTLVGVSTQAGYLDEEGNLPKASKALLADAIGTTGGALFGTSTVTTYIESASGVSEGGRTGLTGVFVSIFFFLALFFKPLIGIIPAAATAPALIFVGTMMMKNATKIKWDDVTEMLPAFITMIAMPLTYSIAEGIALGFISYPLLKLLTGKGKEVHWLVYVLGVIFLVKYIWV</sequence>
<evidence type="ECO:0000313" key="10">
    <source>
        <dbReference type="EMBL" id="AZR74885.1"/>
    </source>
</evidence>